<feature type="compositionally biased region" description="Polar residues" evidence="1">
    <location>
        <begin position="695"/>
        <end position="713"/>
    </location>
</feature>
<feature type="domain" description="Fungal-type protein kinase" evidence="3">
    <location>
        <begin position="353"/>
        <end position="553"/>
    </location>
</feature>
<protein>
    <recommendedName>
        <fullName evidence="3">Fungal-type protein kinase domain-containing protein</fullName>
    </recommendedName>
</protein>
<feature type="transmembrane region" description="Helical" evidence="2">
    <location>
        <begin position="1189"/>
        <end position="1212"/>
    </location>
</feature>
<dbReference type="KEGG" id="rsx:RhiXN_03521"/>
<evidence type="ECO:0000313" key="4">
    <source>
        <dbReference type="EMBL" id="QRW15520.1"/>
    </source>
</evidence>
<accession>A0A8H8NLP0</accession>
<dbReference type="Pfam" id="PF17667">
    <property type="entry name" value="Pkinase_fungal"/>
    <property type="match status" value="1"/>
</dbReference>
<evidence type="ECO:0000256" key="2">
    <source>
        <dbReference type="SAM" id="Phobius"/>
    </source>
</evidence>
<dbReference type="InterPro" id="IPR011009">
    <property type="entry name" value="Kinase-like_dom_sf"/>
</dbReference>
<feature type="transmembrane region" description="Helical" evidence="2">
    <location>
        <begin position="1232"/>
        <end position="1254"/>
    </location>
</feature>
<keyword evidence="2" id="KW-0812">Transmembrane</keyword>
<dbReference type="Gene3D" id="3.30.70.330">
    <property type="match status" value="1"/>
</dbReference>
<evidence type="ECO:0000259" key="3">
    <source>
        <dbReference type="Pfam" id="PF17667"/>
    </source>
</evidence>
<gene>
    <name evidence="4" type="ORF">RhiXN_03521</name>
</gene>
<reference evidence="4" key="1">
    <citation type="submission" date="2020-05" db="EMBL/GenBank/DDBJ databases">
        <title>Evolutionary and genomic comparisons of hybrid uninucleate and nonhybrid Rhizoctonia fungi.</title>
        <authorList>
            <person name="Li C."/>
            <person name="Chen X."/>
        </authorList>
    </citation>
    <scope>NUCLEOTIDE SEQUENCE</scope>
    <source>
        <strain evidence="4">AG-1 IA</strain>
    </source>
</reference>
<dbReference type="Proteomes" id="UP000650533">
    <property type="component" value="Chromosome 1"/>
</dbReference>
<dbReference type="GeneID" id="67025801"/>
<dbReference type="InterPro" id="IPR012677">
    <property type="entry name" value="Nucleotide-bd_a/b_plait_sf"/>
</dbReference>
<feature type="compositionally biased region" description="Pro residues" evidence="1">
    <location>
        <begin position="1381"/>
        <end position="1394"/>
    </location>
</feature>
<dbReference type="RefSeq" id="XP_043175757.1">
    <property type="nucleotide sequence ID" value="XM_043323338.1"/>
</dbReference>
<feature type="region of interest" description="Disordered" evidence="1">
    <location>
        <begin position="692"/>
        <end position="731"/>
    </location>
</feature>
<organism evidence="4 5">
    <name type="scientific">Rhizoctonia solani</name>
    <dbReference type="NCBI Taxonomy" id="456999"/>
    <lineage>
        <taxon>Eukaryota</taxon>
        <taxon>Fungi</taxon>
        <taxon>Dikarya</taxon>
        <taxon>Basidiomycota</taxon>
        <taxon>Agaricomycotina</taxon>
        <taxon>Agaricomycetes</taxon>
        <taxon>Cantharellales</taxon>
        <taxon>Ceratobasidiaceae</taxon>
        <taxon>Rhizoctonia</taxon>
    </lineage>
</organism>
<feature type="transmembrane region" description="Helical" evidence="2">
    <location>
        <begin position="1137"/>
        <end position="1157"/>
    </location>
</feature>
<dbReference type="EMBL" id="CP059658">
    <property type="protein sequence ID" value="QRW15520.1"/>
    <property type="molecule type" value="Genomic_DNA"/>
</dbReference>
<evidence type="ECO:0000256" key="1">
    <source>
        <dbReference type="SAM" id="MobiDB-lite"/>
    </source>
</evidence>
<keyword evidence="2" id="KW-1133">Transmembrane helix</keyword>
<evidence type="ECO:0000313" key="5">
    <source>
        <dbReference type="Proteomes" id="UP000650533"/>
    </source>
</evidence>
<keyword evidence="2" id="KW-0472">Membrane</keyword>
<sequence>MSVRLSNPIKKSHPPVDARTADSVCKDIAKHVTIQDIPNQVFAEAYLSGSSRQPKIWTSAEQRLVKRIQDTPQGQGKTLFSGYAPLLRLLNCVSEQTFQQLQHETRRKALVFHSGDKCRVMNPFTAQDRCPDIVTIWVESQVFPQIDYPATNQFLKFTWCELATIGEAKISEHGKYQLTSYLQNHLQLHPELNAVLAFAVRANGYALFYHDAAVFHRSKFSWEPGPLYAFVQKLYAQPFQDPSMRLLDPKLPAWATQIGNDVYLSETPRTIAGPGQRRYTTTAVNLVNDELVFIKDIWRAQSRFFFEALLFEQAHRGTLLPGLMVVHSHGYIPYGDGAHIRTTHLGIDSIGETDGRYKMRMVTKDIGRPLGGICSLRELLCTMYDACVVQRNLYRKCQILHRDISDGNIMFAPRTHQYRERCARGDAEVKFVNQVLAKDMSVEPGPTCLIIDLGNGSDLKMKRGQDALTERAGTPRFISRSVSSGKILRKADYDSQGVVMPSMEGSLADYRQFMHTTEYQVDDNPGPTTNGEIKFSHRLFHDAESTFWVIVWTLARSIGEGSQVETEPEDDFREFFHTMYRHHPGRGTNDSRSKICSKSLEYWTSILHPDLASLDRMLQAMFLYINPEWAYRPDLNAEHVHEALMRLLLAEIVCIDESGKDISIVIGGRPIPPPLDYTPSLPPSTISSLSFAVSRAQSNSSKEPQTTNSNRSGLESLKHLKKRSKPPAEPHVFDLGHSMQELSLGSDHKIVPSLEESVPPQDQELATIPRHMDVSAVHAVNFAAPPIVPSYHSGKVPTFSAPYPYDPGYYICSEYKSHNHIRESTSAIWSDYDKWTEYVHPNGSLYWTCSAYPGQVVSDVKPPLSSLDTRAPSTISRIMDGLGEVPLVQDYHNWEIYTDGISCVYIDHGSRTASNGFESLSSFRSQIQKLQVSIDIESKVKLEAAYWTYMQSHPNHRELPEGAIDDTTEALVWCHAGKYTVSTCRPVEEDAREMTELIKTVADLKRSTLKTWYCATILRAICNSRLVSHYGQNDAREVRRREKAEEVESTLPYDSVRHKIGWYFVTFLLLGVPDRYLRRINNVDRTHSGDGVNTLRWRTFLKLLCKEWTDSNLLATVLVSATVAFLAIQGISGITVIASIVAALHALSSVLCGMFLVSSHQDRVESYGITGLTYFTRAKSRSTGTVRPLAVILSLPISFMLWGMVWFIFAVVSCAYKFPQGGEANQFPTTAVRVTSFVFLCALLVIGAVLLWFYRGIWGMPFPVEQQTQSQSTTAHMVTEQGGNPPMMYSGDQSWATPFAIPVSQAVPLHAGPVAAVGTAGPSEMPEMNAQIRPPHPPPPIGPVAAAHFPPYGQPSKAAPVNNTVVNACLRPPISTSTALAPPPSYTPPPPPAPSTKSSGSKLLLNLIDKEAWFTAIHTQPSYDQLLIDIRREAEKYGEVQDISIPRYGSLAHAQITFGSQAAAGNAFIAFQESGLLGHQVT</sequence>
<dbReference type="InterPro" id="IPR040976">
    <property type="entry name" value="Pkinase_fungal"/>
</dbReference>
<proteinExistence type="predicted"/>
<feature type="region of interest" description="Disordered" evidence="1">
    <location>
        <begin position="1379"/>
        <end position="1399"/>
    </location>
</feature>
<name>A0A8H8NLP0_9AGAM</name>
<dbReference type="SUPFAM" id="SSF56112">
    <property type="entry name" value="Protein kinase-like (PK-like)"/>
    <property type="match status" value="1"/>
</dbReference>